<feature type="chain" id="PRO_5012607679" evidence="1">
    <location>
        <begin position="23"/>
        <end position="363"/>
    </location>
</feature>
<protein>
    <submittedName>
        <fullName evidence="3">Amidohydrolase</fullName>
    </submittedName>
</protein>
<dbReference type="Proteomes" id="UP000218113">
    <property type="component" value="Unassembled WGS sequence"/>
</dbReference>
<name>A0A2A4T831_9DELT</name>
<comment type="caution">
    <text evidence="3">The sequence shown here is derived from an EMBL/GenBank/DDBJ whole genome shotgun (WGS) entry which is preliminary data.</text>
</comment>
<evidence type="ECO:0000313" key="3">
    <source>
        <dbReference type="EMBL" id="PCI29449.1"/>
    </source>
</evidence>
<dbReference type="Pfam" id="PF04909">
    <property type="entry name" value="Amidohydro_2"/>
    <property type="match status" value="1"/>
</dbReference>
<reference evidence="4" key="1">
    <citation type="submission" date="2017-08" db="EMBL/GenBank/DDBJ databases">
        <title>A dynamic microbial community with high functional redundancy inhabits the cold, oxic subseafloor aquifer.</title>
        <authorList>
            <person name="Tully B.J."/>
            <person name="Wheat C.G."/>
            <person name="Glazer B.T."/>
            <person name="Huber J.A."/>
        </authorList>
    </citation>
    <scope>NUCLEOTIDE SEQUENCE [LARGE SCALE GENOMIC DNA]</scope>
</reference>
<dbReference type="Gene3D" id="3.20.20.140">
    <property type="entry name" value="Metal-dependent hydrolases"/>
    <property type="match status" value="1"/>
</dbReference>
<accession>A0A2A4T831</accession>
<dbReference type="PROSITE" id="PS51257">
    <property type="entry name" value="PROKAR_LIPOPROTEIN"/>
    <property type="match status" value="1"/>
</dbReference>
<sequence length="363" mass="41657">MRRGILTTIVACTTLVVTGCSAVATRDLASYKQDNAICYDRDTEPYTSVVDSHIHFRPFGGEAVPFEEVKQYFSKTGVLFANVYGIGQILPVDSDCTYYLNCPGTDALPSIKNDFINAANLVEFKSQGIQLTLSMTFPDLANPDGIVQTIELYDKEYPKMFRWLGEVNLIKQALLNNGHKAATKENIEQWTDFMRVLRERKIPINIHSDLGNDQEPTKYLELMEYVLELYPDNKIVWAHMGLSKELTKISAEDHIKIMQSFLDKSPNLMLDISWRVLYDNFFSKAKEKALYVTFFKKHSDRILPGTDFVASRDKTLKTYKDELEVVSRINQDLDDEAFRNIALGENYFRLLNMDYEAPQICQK</sequence>
<feature type="signal peptide" evidence="1">
    <location>
        <begin position="1"/>
        <end position="22"/>
    </location>
</feature>
<proteinExistence type="predicted"/>
<keyword evidence="3" id="KW-0378">Hydrolase</keyword>
<dbReference type="InterPro" id="IPR032466">
    <property type="entry name" value="Metal_Hydrolase"/>
</dbReference>
<evidence type="ECO:0000313" key="4">
    <source>
        <dbReference type="Proteomes" id="UP000218113"/>
    </source>
</evidence>
<dbReference type="InterPro" id="IPR006680">
    <property type="entry name" value="Amidohydro-rel"/>
</dbReference>
<dbReference type="EMBL" id="NVSR01000014">
    <property type="protein sequence ID" value="PCI29449.1"/>
    <property type="molecule type" value="Genomic_DNA"/>
</dbReference>
<keyword evidence="1" id="KW-0732">Signal</keyword>
<feature type="domain" description="Amidohydrolase-related" evidence="2">
    <location>
        <begin position="188"/>
        <end position="341"/>
    </location>
</feature>
<evidence type="ECO:0000259" key="2">
    <source>
        <dbReference type="Pfam" id="PF04909"/>
    </source>
</evidence>
<gene>
    <name evidence="3" type="ORF">COB67_04120</name>
</gene>
<evidence type="ECO:0000256" key="1">
    <source>
        <dbReference type="SAM" id="SignalP"/>
    </source>
</evidence>
<dbReference type="SUPFAM" id="SSF51556">
    <property type="entry name" value="Metallo-dependent hydrolases"/>
    <property type="match status" value="1"/>
</dbReference>
<dbReference type="AlphaFoldDB" id="A0A2A4T831"/>
<organism evidence="3 4">
    <name type="scientific">SAR324 cluster bacterium</name>
    <dbReference type="NCBI Taxonomy" id="2024889"/>
    <lineage>
        <taxon>Bacteria</taxon>
        <taxon>Deltaproteobacteria</taxon>
        <taxon>SAR324 cluster</taxon>
    </lineage>
</organism>
<dbReference type="GO" id="GO:0016787">
    <property type="term" value="F:hydrolase activity"/>
    <property type="evidence" value="ECO:0007669"/>
    <property type="project" value="UniProtKB-KW"/>
</dbReference>